<gene>
    <name evidence="1" type="ORF">GOP47_0025548</name>
</gene>
<comment type="caution">
    <text evidence="1">The sequence shown here is derived from an EMBL/GenBank/DDBJ whole genome shotgun (WGS) entry which is preliminary data.</text>
</comment>
<evidence type="ECO:0000313" key="1">
    <source>
        <dbReference type="EMBL" id="KAI5059229.1"/>
    </source>
</evidence>
<protein>
    <submittedName>
        <fullName evidence="1">Uncharacterized protein</fullName>
    </submittedName>
</protein>
<name>A0A9D4Z327_ADICA</name>
<reference evidence="1" key="1">
    <citation type="submission" date="2021-01" db="EMBL/GenBank/DDBJ databases">
        <title>Adiantum capillus-veneris genome.</title>
        <authorList>
            <person name="Fang Y."/>
            <person name="Liao Q."/>
        </authorList>
    </citation>
    <scope>NUCLEOTIDE SEQUENCE</scope>
    <source>
        <strain evidence="1">H3</strain>
        <tissue evidence="1">Leaf</tissue>
    </source>
</reference>
<dbReference type="EMBL" id="JABFUD020000025">
    <property type="protein sequence ID" value="KAI5059229.1"/>
    <property type="molecule type" value="Genomic_DNA"/>
</dbReference>
<sequence length="121" mass="13129">MKRSQDFGSRSGGGAAAELMAWSTFLQGSNLRIEKTARRSVGSYCGKECSKHGPFVRAGVFGQLLRRNSVLDDDAQNIKCSYHPEGRGDMVAAYSQGCCKWPFGGRKKELASSMGVCKPDT</sequence>
<accession>A0A9D4Z327</accession>
<organism evidence="1 2">
    <name type="scientific">Adiantum capillus-veneris</name>
    <name type="common">Maidenhair fern</name>
    <dbReference type="NCBI Taxonomy" id="13818"/>
    <lineage>
        <taxon>Eukaryota</taxon>
        <taxon>Viridiplantae</taxon>
        <taxon>Streptophyta</taxon>
        <taxon>Embryophyta</taxon>
        <taxon>Tracheophyta</taxon>
        <taxon>Polypodiopsida</taxon>
        <taxon>Polypodiidae</taxon>
        <taxon>Polypodiales</taxon>
        <taxon>Pteridineae</taxon>
        <taxon>Pteridaceae</taxon>
        <taxon>Vittarioideae</taxon>
        <taxon>Adiantum</taxon>
    </lineage>
</organism>
<proteinExistence type="predicted"/>
<keyword evidence="2" id="KW-1185">Reference proteome</keyword>
<dbReference type="OrthoDB" id="1053009at2759"/>
<dbReference type="AlphaFoldDB" id="A0A9D4Z327"/>
<dbReference type="Proteomes" id="UP000886520">
    <property type="component" value="Chromosome 25"/>
</dbReference>
<evidence type="ECO:0000313" key="2">
    <source>
        <dbReference type="Proteomes" id="UP000886520"/>
    </source>
</evidence>